<dbReference type="PANTHER" id="PTHR12835:SF5">
    <property type="entry name" value="BIOTIN--PROTEIN LIGASE"/>
    <property type="match status" value="1"/>
</dbReference>
<accession>A0A1J5UBP2</accession>
<evidence type="ECO:0000313" key="3">
    <source>
        <dbReference type="EMBL" id="OIR21710.1"/>
    </source>
</evidence>
<dbReference type="GO" id="GO:0005737">
    <property type="term" value="C:cytoplasm"/>
    <property type="evidence" value="ECO:0007669"/>
    <property type="project" value="TreeGrafter"/>
</dbReference>
<dbReference type="SUPFAM" id="SSF55681">
    <property type="entry name" value="Class II aaRS and biotin synthetases"/>
    <property type="match status" value="1"/>
</dbReference>
<keyword evidence="1 3" id="KW-0436">Ligase</keyword>
<dbReference type="PROSITE" id="PS51733">
    <property type="entry name" value="BPL_LPL_CATALYTIC"/>
    <property type="match status" value="1"/>
</dbReference>
<feature type="domain" description="BPL/LPL catalytic" evidence="2">
    <location>
        <begin position="1"/>
        <end position="163"/>
    </location>
</feature>
<sequence length="210" mass="23397">MINVIDNIDSTNSWLAQFNLDFFDSIISLKQSEGRGRQGRSWESHEGGFYYSVVLPNNDLLPIIVGISVAEVLYENGIIAKVKWPNDILVEGKKLGGVLCQMKGEKVIVGLGINMDNKSSLEKSISLSALGFSIDKLDFISKFNEKINSAMEDSNEDIIEQFLIYDCLIGEHVSWKEGNGQVVKLAEDGRLVVRDSLGELIFLTDEVHLQ</sequence>
<organism evidence="3 4">
    <name type="scientific">Marine Group III euryarchaeote CG-Epi4</name>
    <dbReference type="NCBI Taxonomy" id="1888998"/>
    <lineage>
        <taxon>Archaea</taxon>
        <taxon>Methanobacteriati</taxon>
        <taxon>Thermoplasmatota</taxon>
        <taxon>Thermoplasmata</taxon>
        <taxon>Candidatus Thermoprofundales</taxon>
    </lineage>
</organism>
<dbReference type="Pfam" id="PF03099">
    <property type="entry name" value="BPL_LplA_LipB"/>
    <property type="match status" value="1"/>
</dbReference>
<evidence type="ECO:0000259" key="2">
    <source>
        <dbReference type="PROSITE" id="PS51733"/>
    </source>
</evidence>
<dbReference type="InterPro" id="IPR004143">
    <property type="entry name" value="BPL_LPL_catalytic"/>
</dbReference>
<dbReference type="PANTHER" id="PTHR12835">
    <property type="entry name" value="BIOTIN PROTEIN LIGASE"/>
    <property type="match status" value="1"/>
</dbReference>
<dbReference type="Proteomes" id="UP000183375">
    <property type="component" value="Unassembled WGS sequence"/>
</dbReference>
<dbReference type="AlphaFoldDB" id="A0A1J5UBP2"/>
<name>A0A1J5UBP2_9ARCH</name>
<gene>
    <name evidence="3" type="ORF">BEU01_00090</name>
</gene>
<dbReference type="InterPro" id="IPR045864">
    <property type="entry name" value="aa-tRNA-synth_II/BPL/LPL"/>
</dbReference>
<dbReference type="Gene3D" id="3.30.930.10">
    <property type="entry name" value="Bira Bifunctional Protein, Domain 2"/>
    <property type="match status" value="1"/>
</dbReference>
<reference evidence="3 4" key="1">
    <citation type="submission" date="2016-08" db="EMBL/GenBank/DDBJ databases">
        <title>New Insights into Marine Group III Euryarchaeota, from dark to light.</title>
        <authorList>
            <person name="Haro-Moreno J.M."/>
            <person name="Rodriguez-Valera F."/>
            <person name="Lopez-Garcia P."/>
            <person name="Moreira D."/>
            <person name="Martin-Cuadrado A.B."/>
        </authorList>
    </citation>
    <scope>NUCLEOTIDE SEQUENCE [LARGE SCALE GENOMIC DNA]</scope>
    <source>
        <strain evidence="3">CG-Epi4</strain>
    </source>
</reference>
<dbReference type="InterPro" id="IPR004408">
    <property type="entry name" value="Biotin_CoA_COase_ligase"/>
</dbReference>
<comment type="caution">
    <text evidence="3">The sequence shown here is derived from an EMBL/GenBank/DDBJ whole genome shotgun (WGS) entry which is preliminary data.</text>
</comment>
<evidence type="ECO:0000256" key="1">
    <source>
        <dbReference type="ARBA" id="ARBA00022598"/>
    </source>
</evidence>
<evidence type="ECO:0000313" key="4">
    <source>
        <dbReference type="Proteomes" id="UP000183375"/>
    </source>
</evidence>
<dbReference type="EMBL" id="MIYX01000001">
    <property type="protein sequence ID" value="OIR21710.1"/>
    <property type="molecule type" value="Genomic_DNA"/>
</dbReference>
<proteinExistence type="predicted"/>
<dbReference type="GO" id="GO:0004077">
    <property type="term" value="F:biotin--[biotin carboxyl-carrier protein] ligase activity"/>
    <property type="evidence" value="ECO:0007669"/>
    <property type="project" value="InterPro"/>
</dbReference>
<protein>
    <submittedName>
        <fullName evidence="3">Biotin--[acetyl-CoA-carboxylase] ligase</fullName>
    </submittedName>
</protein>
<dbReference type="NCBIfam" id="TIGR00121">
    <property type="entry name" value="birA_ligase"/>
    <property type="match status" value="1"/>
</dbReference>
<dbReference type="CDD" id="cd16442">
    <property type="entry name" value="BPL"/>
    <property type="match status" value="1"/>
</dbReference>